<keyword evidence="4" id="KW-1005">Bacterial flagellum biogenesis</keyword>
<keyword evidence="6" id="KW-0804">Transcription</keyword>
<keyword evidence="9" id="KW-0282">Flagellum</keyword>
<evidence type="ECO:0000256" key="4">
    <source>
        <dbReference type="ARBA" id="ARBA00022795"/>
    </source>
</evidence>
<protein>
    <recommendedName>
        <fullName evidence="2">Negative regulator of flagellin synthesis</fullName>
    </recommendedName>
</protein>
<dbReference type="InterPro" id="IPR007412">
    <property type="entry name" value="FlgM"/>
</dbReference>
<reference evidence="9" key="1">
    <citation type="journal article" date="2014" name="Appl. Environ. Microbiol.">
        <title>Detection and genomic characterization of motility in Lactobacillus curvatus: confirmation of motility in a species outside the Lactobacillus salivarius clade.</title>
        <authorList>
            <person name="Cousin F.J."/>
            <person name="Lynch S.M."/>
            <person name="Harris H.M."/>
            <person name="McCann A."/>
            <person name="Lynch D.B."/>
            <person name="Neville B.A."/>
            <person name="Irisawa T."/>
            <person name="Okada S."/>
            <person name="Endo A."/>
            <person name="O'Toole P.W."/>
        </authorList>
    </citation>
    <scope>NUCLEOTIDE SEQUENCE</scope>
    <source>
        <strain evidence="9">DSM 19910</strain>
    </source>
</reference>
<dbReference type="InterPro" id="IPR035890">
    <property type="entry name" value="Anti-sigma-28_factor_FlgM_sf"/>
</dbReference>
<dbReference type="EMBL" id="KM886862">
    <property type="protein sequence ID" value="AJA33871.1"/>
    <property type="molecule type" value="Genomic_DNA"/>
</dbReference>
<evidence type="ECO:0000256" key="1">
    <source>
        <dbReference type="ARBA" id="ARBA00005322"/>
    </source>
</evidence>
<evidence type="ECO:0000256" key="2">
    <source>
        <dbReference type="ARBA" id="ARBA00017823"/>
    </source>
</evidence>
<evidence type="ECO:0000256" key="3">
    <source>
        <dbReference type="ARBA" id="ARBA00022491"/>
    </source>
</evidence>
<dbReference type="GO" id="GO:0044781">
    <property type="term" value="P:bacterial-type flagellum organization"/>
    <property type="evidence" value="ECO:0007669"/>
    <property type="project" value="UniProtKB-KW"/>
</dbReference>
<sequence>MKIEGFQNNGYNDQLNRLKVEQNNAKQVNKQAKSKALDVSLSDKTQQIRKNSQAEAGFDSDRVARLKQAIKDGSYQVSAEKIASKMMAEFNTKKGN</sequence>
<keyword evidence="7" id="KW-0175">Coiled coil</keyword>
<feature type="coiled-coil region" evidence="7">
    <location>
        <begin position="8"/>
        <end position="35"/>
    </location>
</feature>
<keyword evidence="3" id="KW-0678">Repressor</keyword>
<keyword evidence="9" id="KW-0969">Cilium</keyword>
<evidence type="ECO:0000313" key="9">
    <source>
        <dbReference type="EMBL" id="AJA33871.1"/>
    </source>
</evidence>
<keyword evidence="9" id="KW-0966">Cell projection</keyword>
<dbReference type="NCBIfam" id="TIGR03824">
    <property type="entry name" value="FlgM_jcvi"/>
    <property type="match status" value="1"/>
</dbReference>
<evidence type="ECO:0000256" key="5">
    <source>
        <dbReference type="ARBA" id="ARBA00023015"/>
    </source>
</evidence>
<dbReference type="SUPFAM" id="SSF101498">
    <property type="entry name" value="Anti-sigma factor FlgM"/>
    <property type="match status" value="1"/>
</dbReference>
<proteinExistence type="inferred from homology"/>
<organism evidence="9">
    <name type="scientific">Liquorilactobacillus capillatus</name>
    <dbReference type="NCBI Taxonomy" id="480931"/>
    <lineage>
        <taxon>Bacteria</taxon>
        <taxon>Bacillati</taxon>
        <taxon>Bacillota</taxon>
        <taxon>Bacilli</taxon>
        <taxon>Lactobacillales</taxon>
        <taxon>Lactobacillaceae</taxon>
        <taxon>Liquorilactobacillus</taxon>
    </lineage>
</organism>
<evidence type="ECO:0000256" key="7">
    <source>
        <dbReference type="SAM" id="Coils"/>
    </source>
</evidence>
<gene>
    <name evidence="9" type="primary">flgM</name>
</gene>
<dbReference type="Pfam" id="PF04316">
    <property type="entry name" value="FlgM"/>
    <property type="match status" value="1"/>
</dbReference>
<accession>A0A0A7RF85</accession>
<feature type="domain" description="Anti-sigma-28 factor FlgM C-terminal" evidence="8">
    <location>
        <begin position="39"/>
        <end position="87"/>
    </location>
</feature>
<comment type="similarity">
    <text evidence="1">Belongs to the FlgM family.</text>
</comment>
<evidence type="ECO:0000256" key="6">
    <source>
        <dbReference type="ARBA" id="ARBA00023163"/>
    </source>
</evidence>
<evidence type="ECO:0000259" key="8">
    <source>
        <dbReference type="Pfam" id="PF04316"/>
    </source>
</evidence>
<dbReference type="InterPro" id="IPR031316">
    <property type="entry name" value="FlgM_C"/>
</dbReference>
<dbReference type="AlphaFoldDB" id="A0A0A7RF85"/>
<name>A0A0A7RF85_9LACO</name>
<dbReference type="GO" id="GO:0045892">
    <property type="term" value="P:negative regulation of DNA-templated transcription"/>
    <property type="evidence" value="ECO:0007669"/>
    <property type="project" value="InterPro"/>
</dbReference>
<keyword evidence="5" id="KW-0805">Transcription regulation</keyword>